<dbReference type="InterPro" id="IPR036938">
    <property type="entry name" value="PAP2/HPO_sf"/>
</dbReference>
<dbReference type="SUPFAM" id="SSF48317">
    <property type="entry name" value="Acid phosphatase/Vanadium-dependent haloperoxidase"/>
    <property type="match status" value="1"/>
</dbReference>
<evidence type="ECO:0000256" key="2">
    <source>
        <dbReference type="SAM" id="SignalP"/>
    </source>
</evidence>
<feature type="transmembrane region" description="Helical" evidence="1">
    <location>
        <begin position="60"/>
        <end position="81"/>
    </location>
</feature>
<dbReference type="Proteomes" id="UP000831532">
    <property type="component" value="Chromosome"/>
</dbReference>
<proteinExistence type="predicted"/>
<keyword evidence="2" id="KW-0732">Signal</keyword>
<organism evidence="4 5">
    <name type="scientific">Massilia violaceinigra</name>
    <dbReference type="NCBI Taxonomy" id="2045208"/>
    <lineage>
        <taxon>Bacteria</taxon>
        <taxon>Pseudomonadati</taxon>
        <taxon>Pseudomonadota</taxon>
        <taxon>Betaproteobacteria</taxon>
        <taxon>Burkholderiales</taxon>
        <taxon>Oxalobacteraceae</taxon>
        <taxon>Telluria group</taxon>
        <taxon>Massilia</taxon>
    </lineage>
</organism>
<feature type="chain" id="PRO_5046760952" evidence="2">
    <location>
        <begin position="18"/>
        <end position="237"/>
    </location>
</feature>
<feature type="transmembrane region" description="Helical" evidence="1">
    <location>
        <begin position="175"/>
        <end position="193"/>
    </location>
</feature>
<feature type="transmembrane region" description="Helical" evidence="1">
    <location>
        <begin position="205"/>
        <end position="223"/>
    </location>
</feature>
<keyword evidence="1" id="KW-0812">Transmembrane</keyword>
<keyword evidence="1" id="KW-1133">Transmembrane helix</keyword>
<dbReference type="RefSeq" id="WP_243490502.1">
    <property type="nucleotide sequence ID" value="NZ_CP063361.1"/>
</dbReference>
<keyword evidence="1" id="KW-0472">Membrane</keyword>
<dbReference type="EMBL" id="CP063361">
    <property type="protein sequence ID" value="UOD29273.1"/>
    <property type="molecule type" value="Genomic_DNA"/>
</dbReference>
<evidence type="ECO:0000259" key="3">
    <source>
        <dbReference type="Pfam" id="PF01569"/>
    </source>
</evidence>
<accession>A0ABY4A9K2</accession>
<evidence type="ECO:0000313" key="4">
    <source>
        <dbReference type="EMBL" id="UOD29273.1"/>
    </source>
</evidence>
<evidence type="ECO:0000313" key="5">
    <source>
        <dbReference type="Proteomes" id="UP000831532"/>
    </source>
</evidence>
<dbReference type="CDD" id="cd03396">
    <property type="entry name" value="PAP2_like_6"/>
    <property type="match status" value="1"/>
</dbReference>
<name>A0ABY4A9K2_9BURK</name>
<feature type="signal peptide" evidence="2">
    <location>
        <begin position="1"/>
        <end position="17"/>
    </location>
</feature>
<protein>
    <submittedName>
        <fullName evidence="4">Phosphatase PAP2 family protein</fullName>
    </submittedName>
</protein>
<evidence type="ECO:0000256" key="1">
    <source>
        <dbReference type="SAM" id="Phobius"/>
    </source>
</evidence>
<reference evidence="4 5" key="1">
    <citation type="submission" date="2020-10" db="EMBL/GenBank/DDBJ databases">
        <title>Genome analysis of Massilia species.</title>
        <authorList>
            <person name="Jung D.-H."/>
        </authorList>
    </citation>
    <scope>NUCLEOTIDE SEQUENCE [LARGE SCALE GENOMIC DNA]</scope>
    <source>
        <strain evidence="5">sipir</strain>
    </source>
</reference>
<feature type="transmembrane region" description="Helical" evidence="1">
    <location>
        <begin position="93"/>
        <end position="112"/>
    </location>
</feature>
<feature type="domain" description="Phosphatidic acid phosphatase type 2/haloperoxidase" evidence="3">
    <location>
        <begin position="98"/>
        <end position="220"/>
    </location>
</feature>
<gene>
    <name evidence="4" type="ORF">INH39_28310</name>
</gene>
<dbReference type="Pfam" id="PF01569">
    <property type="entry name" value="PAP2"/>
    <property type="match status" value="1"/>
</dbReference>
<dbReference type="InterPro" id="IPR000326">
    <property type="entry name" value="PAP2/HPO"/>
</dbReference>
<sequence length="237" mass="26060">MHAKSGLFMPCALACSAAVLLWLGQATDIDLDIATLSYDAASGRFPLRDAWFTSQFFHGYMKLFVVTIGVAFLTCALVDYWRPGKYWTRQTGWRIRTVALCAILVPATISMLKQMSRTHCPWDIALFGGVEPYVRLLDRIPAGASPGQCFPAGHASGGLWLASIMLFWLPGKPHIAWGVGGSLLCVGIAMGIVQQVRGAHFMTHTLWSAWIAISLMYAAYGTLRLVENRHLLNTGQI</sequence>
<keyword evidence="5" id="KW-1185">Reference proteome</keyword>